<dbReference type="GO" id="GO:0000428">
    <property type="term" value="C:DNA-directed RNA polymerase complex"/>
    <property type="evidence" value="ECO:0007669"/>
    <property type="project" value="UniProtKB-KW"/>
</dbReference>
<name>Q9AW69_GUITH</name>
<dbReference type="Proteomes" id="UP000242167">
    <property type="component" value="Nucleomorph 2"/>
</dbReference>
<evidence type="ECO:0000313" key="1">
    <source>
        <dbReference type="EMBL" id="CAC27001.1"/>
    </source>
</evidence>
<sequence length="339" mass="41404">MIIDREFLQLRKYYRKIKFESSDNEIIYRKIVKIKSIIKNILINLLFFIKLTIKQPRKKITFNLLNNIIKNKINYIPSFSYLFDTISKSKIFKPNTFIQPINYEKNVILKKDILCLLNYKYIIIKTDNTSEKKKKKIYNFNNILKNKFLKNFLSTQNYSSKDKITLNFNQIVYIIDLNFNLKKNKKKVNNVNLNKIITTYSFNHRKYDETFFKILIFFVRCYVLTIEYYKNSNIKFLIMYEMILFNNSKLLNNSFYQLNKKIRYHLFKNIVNLQPKLNYFIFSIIRVIKRGLNFIELWIHPHSKTLHEILQKKIKTKSLNVKYFRFLTYIRTFIINMVK</sequence>
<dbReference type="GeneID" id="857577"/>
<dbReference type="AlphaFoldDB" id="Q9AW69"/>
<organism evidence="1 2">
    <name type="scientific">Guillardia theta</name>
    <name type="common">Cryptophyte</name>
    <name type="synonym">Cryptomonas phi</name>
    <dbReference type="NCBI Taxonomy" id="55529"/>
    <lineage>
        <taxon>Eukaryota</taxon>
        <taxon>Cryptophyceae</taxon>
        <taxon>Pyrenomonadales</taxon>
        <taxon>Geminigeraceae</taxon>
        <taxon>Guillardia</taxon>
    </lineage>
</organism>
<protein>
    <submittedName>
        <fullName evidence="1">Uncharacterized protein</fullName>
    </submittedName>
</protein>
<dbReference type="PIR" id="D90106">
    <property type="entry name" value="D90106"/>
</dbReference>
<reference evidence="1 2" key="1">
    <citation type="journal article" date="2001" name="Nature">
        <title>The highly reduced genome of an enslaved algal nucleus.</title>
        <authorList>
            <person name="Douglas S."/>
            <person name="Zauner S."/>
            <person name="Fraunholz M."/>
            <person name="Beaton M."/>
            <person name="Penny S."/>
            <person name="Deng L."/>
            <person name="Wu X."/>
            <person name="Reith M."/>
            <person name="Cavalier-Smith T."/>
            <person name="Maier U."/>
        </authorList>
    </citation>
    <scope>NUCLEOTIDE SEQUENCE [LARGE SCALE GENOMIC DNA]</scope>
</reference>
<proteinExistence type="predicted"/>
<dbReference type="EMBL" id="AJ010592">
    <property type="protein sequence ID" value="CAC27001.1"/>
    <property type="molecule type" value="Genomic_DNA"/>
</dbReference>
<evidence type="ECO:0000313" key="2">
    <source>
        <dbReference type="Proteomes" id="UP000242167"/>
    </source>
</evidence>
<accession>Q9AW69</accession>
<dbReference type="RefSeq" id="XP_001713217.1">
    <property type="nucleotide sequence ID" value="XM_001713165.1"/>
</dbReference>